<dbReference type="Gene3D" id="2.40.128.130">
    <property type="entry name" value="Autotransporter beta-domain"/>
    <property type="match status" value="1"/>
</dbReference>
<dbReference type="Proteomes" id="UP000587524">
    <property type="component" value="Unassembled WGS sequence"/>
</dbReference>
<evidence type="ECO:0000313" key="1">
    <source>
        <dbReference type="EMBL" id="MBA9019165.1"/>
    </source>
</evidence>
<organism evidence="1 2">
    <name type="scientific">Aminobacter ciceronei</name>
    <dbReference type="NCBI Taxonomy" id="150723"/>
    <lineage>
        <taxon>Bacteria</taxon>
        <taxon>Pseudomonadati</taxon>
        <taxon>Pseudomonadota</taxon>
        <taxon>Alphaproteobacteria</taxon>
        <taxon>Hyphomicrobiales</taxon>
        <taxon>Phyllobacteriaceae</taxon>
        <taxon>Aminobacter</taxon>
    </lineage>
</organism>
<dbReference type="InterPro" id="IPR036709">
    <property type="entry name" value="Autotransporte_beta_dom_sf"/>
</dbReference>
<dbReference type="SUPFAM" id="SSF103515">
    <property type="entry name" value="Autotransporter"/>
    <property type="match status" value="1"/>
</dbReference>
<protein>
    <submittedName>
        <fullName evidence="1">Uncharacterized protein with beta-barrel porin domain</fullName>
    </submittedName>
</protein>
<evidence type="ECO:0000313" key="2">
    <source>
        <dbReference type="Proteomes" id="UP000587524"/>
    </source>
</evidence>
<keyword evidence="2" id="KW-1185">Reference proteome</keyword>
<accession>A0ABR6C2F0</accession>
<name>A0ABR6C2F0_9HYPH</name>
<sequence>MAEAVVTLRRRLAWAHHFDPERSLSATFQTLPGATFVVNGAAMARDTALVGAAVETR</sequence>
<proteinExistence type="predicted"/>
<gene>
    <name evidence="1" type="ORF">HNQ97_001156</name>
</gene>
<dbReference type="EMBL" id="JACJHZ010000004">
    <property type="protein sequence ID" value="MBA9019165.1"/>
    <property type="molecule type" value="Genomic_DNA"/>
</dbReference>
<comment type="caution">
    <text evidence="1">The sequence shown here is derived from an EMBL/GenBank/DDBJ whole genome shotgun (WGS) entry which is preliminary data.</text>
</comment>
<reference evidence="1 2" key="1">
    <citation type="submission" date="2020-08" db="EMBL/GenBank/DDBJ databases">
        <title>Genomic Encyclopedia of Type Strains, Phase IV (KMG-IV): sequencing the most valuable type-strain genomes for metagenomic binning, comparative biology and taxonomic classification.</title>
        <authorList>
            <person name="Goeker M."/>
        </authorList>
    </citation>
    <scope>NUCLEOTIDE SEQUENCE [LARGE SCALE GENOMIC DNA]</scope>
    <source>
        <strain evidence="1 2">DSM 17455</strain>
    </source>
</reference>